<organism evidence="1 2">
    <name type="scientific">Streptomonospora mangrovi</name>
    <dbReference type="NCBI Taxonomy" id="2883123"/>
    <lineage>
        <taxon>Bacteria</taxon>
        <taxon>Bacillati</taxon>
        <taxon>Actinomycetota</taxon>
        <taxon>Actinomycetes</taxon>
        <taxon>Streptosporangiales</taxon>
        <taxon>Nocardiopsidaceae</taxon>
        <taxon>Streptomonospora</taxon>
    </lineage>
</organism>
<reference evidence="1" key="1">
    <citation type="submission" date="2021-10" db="EMBL/GenBank/DDBJ databases">
        <title>Streptomonospora sp. nov., isolated from mangrove soil.</title>
        <authorList>
            <person name="Chen X."/>
            <person name="Ge X."/>
            <person name="Liu W."/>
        </authorList>
    </citation>
    <scope>NUCLEOTIDE SEQUENCE</scope>
    <source>
        <strain evidence="1">S1-112</strain>
    </source>
</reference>
<name>A0A9X3SDW9_9ACTN</name>
<proteinExistence type="predicted"/>
<accession>A0A9X3SDW9</accession>
<sequence>MALEAVREPDAARRAMARGEALAGVVGAPLEFAGARPDAPGPVDADADEGRPDVFVAVALWTAATGAEHMPAALERLHEHWRAHGADAVLRPLGRGGARVSARDADGFAYTAESRQDRAGIVLRVVTPRYTNPEPGRPFVGIFAQGEVPPPEAGAGG</sequence>
<protein>
    <submittedName>
        <fullName evidence="1">Uncharacterized protein</fullName>
    </submittedName>
</protein>
<comment type="caution">
    <text evidence="1">The sequence shown here is derived from an EMBL/GenBank/DDBJ whole genome shotgun (WGS) entry which is preliminary data.</text>
</comment>
<keyword evidence="2" id="KW-1185">Reference proteome</keyword>
<evidence type="ECO:0000313" key="1">
    <source>
        <dbReference type="EMBL" id="MDA0564342.1"/>
    </source>
</evidence>
<evidence type="ECO:0000313" key="2">
    <source>
        <dbReference type="Proteomes" id="UP001140076"/>
    </source>
</evidence>
<dbReference type="AlphaFoldDB" id="A0A9X3SDW9"/>
<dbReference type="EMBL" id="JAJAQC010000010">
    <property type="protein sequence ID" value="MDA0564342.1"/>
    <property type="molecule type" value="Genomic_DNA"/>
</dbReference>
<gene>
    <name evidence="1" type="ORF">LG943_08385</name>
</gene>
<dbReference type="RefSeq" id="WP_270071627.1">
    <property type="nucleotide sequence ID" value="NZ_JAJAQC010000010.1"/>
</dbReference>
<dbReference type="Proteomes" id="UP001140076">
    <property type="component" value="Unassembled WGS sequence"/>
</dbReference>